<comment type="pathway">
    <text evidence="1">Protein modification; protein glycosylation.</text>
</comment>
<dbReference type="InterPro" id="IPR011990">
    <property type="entry name" value="TPR-like_helical_dom_sf"/>
</dbReference>
<keyword evidence="2" id="KW-0328">Glycosyltransferase</keyword>
<dbReference type="RefSeq" id="WP_394491416.1">
    <property type="nucleotide sequence ID" value="NZ_JBIGIA010000022.1"/>
</dbReference>
<dbReference type="SMART" id="SM00028">
    <property type="entry name" value="TPR"/>
    <property type="match status" value="1"/>
</dbReference>
<organism evidence="7 8">
    <name type="scientific">Pelomonas nitida</name>
    <dbReference type="NCBI Taxonomy" id="3299027"/>
    <lineage>
        <taxon>Bacteria</taxon>
        <taxon>Pseudomonadati</taxon>
        <taxon>Pseudomonadota</taxon>
        <taxon>Betaproteobacteria</taxon>
        <taxon>Burkholderiales</taxon>
        <taxon>Sphaerotilaceae</taxon>
        <taxon>Roseateles</taxon>
    </lineage>
</organism>
<dbReference type="InterPro" id="IPR019734">
    <property type="entry name" value="TPR_rpt"/>
</dbReference>
<evidence type="ECO:0000256" key="5">
    <source>
        <dbReference type="ARBA" id="ARBA00022803"/>
    </source>
</evidence>
<dbReference type="SUPFAM" id="SSF48452">
    <property type="entry name" value="TPR-like"/>
    <property type="match status" value="1"/>
</dbReference>
<name>A0ABW7GC40_9BURK</name>
<keyword evidence="8" id="KW-1185">Reference proteome</keyword>
<dbReference type="EMBL" id="JBIGIA010000022">
    <property type="protein sequence ID" value="MFG6459429.1"/>
    <property type="molecule type" value="Genomic_DNA"/>
</dbReference>
<dbReference type="Pfam" id="PF07719">
    <property type="entry name" value="TPR_2"/>
    <property type="match status" value="1"/>
</dbReference>
<evidence type="ECO:0000313" key="8">
    <source>
        <dbReference type="Proteomes" id="UP001606305"/>
    </source>
</evidence>
<proteinExistence type="predicted"/>
<dbReference type="PROSITE" id="PS51257">
    <property type="entry name" value="PROKAR_LIPOPROTEIN"/>
    <property type="match status" value="1"/>
</dbReference>
<keyword evidence="4" id="KW-0677">Repeat</keyword>
<evidence type="ECO:0000256" key="3">
    <source>
        <dbReference type="ARBA" id="ARBA00022679"/>
    </source>
</evidence>
<dbReference type="PROSITE" id="PS50005">
    <property type="entry name" value="TPR"/>
    <property type="match status" value="1"/>
</dbReference>
<evidence type="ECO:0000256" key="6">
    <source>
        <dbReference type="PROSITE-ProRule" id="PRU00339"/>
    </source>
</evidence>
<protein>
    <submittedName>
        <fullName evidence="7">Tetratricopeptide repeat protein</fullName>
    </submittedName>
</protein>
<accession>A0ABW7GC40</accession>
<dbReference type="PANTHER" id="PTHR44835:SF1">
    <property type="entry name" value="PROTEIN O-GLCNAC TRANSFERASE"/>
    <property type="match status" value="1"/>
</dbReference>
<dbReference type="Gene3D" id="1.25.40.10">
    <property type="entry name" value="Tetratricopeptide repeat domain"/>
    <property type="match status" value="2"/>
</dbReference>
<feature type="repeat" description="TPR" evidence="6">
    <location>
        <begin position="141"/>
        <end position="174"/>
    </location>
</feature>
<evidence type="ECO:0000256" key="1">
    <source>
        <dbReference type="ARBA" id="ARBA00004922"/>
    </source>
</evidence>
<evidence type="ECO:0000313" key="7">
    <source>
        <dbReference type="EMBL" id="MFG6459429.1"/>
    </source>
</evidence>
<dbReference type="PANTHER" id="PTHR44835">
    <property type="entry name" value="UDP-N-ACETYLGLUCOSAMINE--PEPTIDE N-ACETYLGLUCOSAMINYLTRANSFERASE SPINDLY-RELATED"/>
    <property type="match status" value="1"/>
</dbReference>
<dbReference type="InterPro" id="IPR051939">
    <property type="entry name" value="Glycosyltr_41/O-GlcNAc_trsf"/>
</dbReference>
<gene>
    <name evidence="7" type="ORF">ACG00X_21550</name>
</gene>
<comment type="caution">
    <text evidence="7">The sequence shown here is derived from an EMBL/GenBank/DDBJ whole genome shotgun (WGS) entry which is preliminary data.</text>
</comment>
<sequence>MRSAEHRAGAHRVHLRVAALLAALALGGCASLPSFLSDTRVAAAPAAAAAASAPQAAGAGEAEPQVVVTPAAQRAFDEARRLMRAGRLDDAERVLLALTKSDPDLGGPHANLGVIYRDRGNRLAPAIAELETAVRLSRRQPLFHNELGVAYRQAGQFDKARQAYEQALALDPNCAPAVLNLGILQDMYLGDGARALALYERYLALTPQGDAAVTKWVADLKNRKPAAAAAAKKETP</sequence>
<keyword evidence="3" id="KW-0808">Transferase</keyword>
<evidence type="ECO:0000256" key="2">
    <source>
        <dbReference type="ARBA" id="ARBA00022676"/>
    </source>
</evidence>
<dbReference type="InterPro" id="IPR013105">
    <property type="entry name" value="TPR_2"/>
</dbReference>
<evidence type="ECO:0000256" key="4">
    <source>
        <dbReference type="ARBA" id="ARBA00022737"/>
    </source>
</evidence>
<keyword evidence="5 6" id="KW-0802">TPR repeat</keyword>
<reference evidence="7 8" key="1">
    <citation type="submission" date="2024-09" db="EMBL/GenBank/DDBJ databases">
        <title>Novel species of the genus Pelomonas and Roseateles isolated from streams.</title>
        <authorList>
            <person name="Lu H."/>
        </authorList>
    </citation>
    <scope>NUCLEOTIDE SEQUENCE [LARGE SCALE GENOMIC DNA]</scope>
    <source>
        <strain evidence="7 8">BYS96W</strain>
    </source>
</reference>
<dbReference type="Pfam" id="PF13432">
    <property type="entry name" value="TPR_16"/>
    <property type="match status" value="1"/>
</dbReference>
<dbReference type="Proteomes" id="UP001606305">
    <property type="component" value="Unassembled WGS sequence"/>
</dbReference>
<dbReference type="PROSITE" id="PS50293">
    <property type="entry name" value="TPR_REGION"/>
    <property type="match status" value="1"/>
</dbReference>